<keyword evidence="3" id="KW-1185">Reference proteome</keyword>
<organism evidence="3 4">
    <name type="scientific">Drosophila lebanonensis</name>
    <name type="common">Fruit fly</name>
    <name type="synonym">Scaptodrosophila lebanonensis</name>
    <dbReference type="NCBI Taxonomy" id="7225"/>
    <lineage>
        <taxon>Eukaryota</taxon>
        <taxon>Metazoa</taxon>
        <taxon>Ecdysozoa</taxon>
        <taxon>Arthropoda</taxon>
        <taxon>Hexapoda</taxon>
        <taxon>Insecta</taxon>
        <taxon>Pterygota</taxon>
        <taxon>Neoptera</taxon>
        <taxon>Endopterygota</taxon>
        <taxon>Diptera</taxon>
        <taxon>Brachycera</taxon>
        <taxon>Muscomorpha</taxon>
        <taxon>Ephydroidea</taxon>
        <taxon>Drosophilidae</taxon>
        <taxon>Scaptodrosophila</taxon>
    </lineage>
</organism>
<dbReference type="GeneID" id="115622379"/>
<dbReference type="AlphaFoldDB" id="A0A6J2TB31"/>
<feature type="compositionally biased region" description="Basic residues" evidence="2">
    <location>
        <begin position="478"/>
        <end position="498"/>
    </location>
</feature>
<sequence>MGRMVNKQHAGRLPIQSLVQLFSETSSSTRLRHLYDCTVVPTALPRPTSLLLLANVLLLLLLLSQAPAETLARATSSNANNDSESGADLQSNASRQRAPLETSMNMIQRNFMVMHSLSVNDHSRSLKRVQLTNSSITCNDASHAGFYLRKQPNSKKWIVFLEGGWHCFDNRSCRARWMRLRHLMTSSQWPETRDVGGILSPHAEENPYWHNANHVLVPYCSSDSWSGTRTEPISKDNNWRFMGALILRQVIADLIPLGLGRVAGGELLLVGSSAGGLGVMLNLDRVREFLVEERKLQVTVRGVSDSGWFLDREPYTPAAMASSESVRLGWKLWQGLLPEDCAKEHASEPWRCYFGYRLYPTLKTPLFVFQWLFDEAQMRADNVGAPVTPQQWNYIHEMGGALRSSLDNVSAVFAPSCIGHAVLSKRDWLNIKIDDISLPAALRCWEHATRQKRHDKPKRSTEATTALQQTQKSPHPNNQRHQRHRHKQNNVAQRKRNHLTKEEREERKRHRKKEQQSPNGGPNGKQQRRRNRHRDETPEQQRKRQEQRKRRRRKQQQQLKKQQKQQKQQQKKQQQHHHLDKELQQEQPAVGGGNEPQKRRASNSAQRRQRVPRVPEKCGLRLLERCSWPQCNHSCPTLTNPLTGEEMRFLELLTSFGLDIEAVAAALGVDMHTLNNMERTELVNLLTQQVS</sequence>
<evidence type="ECO:0000256" key="1">
    <source>
        <dbReference type="ARBA" id="ARBA00010213"/>
    </source>
</evidence>
<evidence type="ECO:0000313" key="3">
    <source>
        <dbReference type="Proteomes" id="UP000504634"/>
    </source>
</evidence>
<protein>
    <submittedName>
        <fullName evidence="4">Palmitoleoyl-protein carboxylesterase NOTUM</fullName>
    </submittedName>
</protein>
<gene>
    <name evidence="4" type="primary">LOC115622379</name>
</gene>
<evidence type="ECO:0000313" key="4">
    <source>
        <dbReference type="RefSeq" id="XP_030372162.1"/>
    </source>
</evidence>
<feature type="compositionally biased region" description="Basic residues" evidence="2">
    <location>
        <begin position="545"/>
        <end position="576"/>
    </location>
</feature>
<feature type="compositionally biased region" description="Polar residues" evidence="2">
    <location>
        <begin position="74"/>
        <end position="95"/>
    </location>
</feature>
<proteinExistence type="inferred from homology"/>
<dbReference type="Proteomes" id="UP000504634">
    <property type="component" value="Unplaced"/>
</dbReference>
<reference evidence="4" key="1">
    <citation type="submission" date="2025-08" db="UniProtKB">
        <authorList>
            <consortium name="RefSeq"/>
        </authorList>
    </citation>
    <scope>IDENTIFICATION</scope>
    <source>
        <strain evidence="4">11010-0011.00</strain>
        <tissue evidence="4">Whole body</tissue>
    </source>
</reference>
<evidence type="ECO:0000256" key="2">
    <source>
        <dbReference type="SAM" id="MobiDB-lite"/>
    </source>
</evidence>
<dbReference type="OrthoDB" id="2015280at2759"/>
<feature type="compositionally biased region" description="Polar residues" evidence="2">
    <location>
        <begin position="462"/>
        <end position="476"/>
    </location>
</feature>
<dbReference type="PANTHER" id="PTHR21562">
    <property type="entry name" value="NOTUM-RELATED"/>
    <property type="match status" value="1"/>
</dbReference>
<accession>A0A6J2TB31</accession>
<feature type="region of interest" description="Disordered" evidence="2">
    <location>
        <begin position="74"/>
        <end position="97"/>
    </location>
</feature>
<dbReference type="RefSeq" id="XP_030372162.1">
    <property type="nucleotide sequence ID" value="XM_030516302.1"/>
</dbReference>
<dbReference type="PANTHER" id="PTHR21562:SF122">
    <property type="entry name" value="PALMITOLEOYL-PROTEIN CARBOXYLESTERASE NOTUM"/>
    <property type="match status" value="1"/>
</dbReference>
<dbReference type="CTD" id="147111"/>
<comment type="similarity">
    <text evidence="1">Belongs to the pectinacetylesterase family. Notum subfamily.</text>
</comment>
<dbReference type="GO" id="GO:0016787">
    <property type="term" value="F:hydrolase activity"/>
    <property type="evidence" value="ECO:0007669"/>
    <property type="project" value="InterPro"/>
</dbReference>
<dbReference type="Pfam" id="PF03283">
    <property type="entry name" value="PAE"/>
    <property type="match status" value="1"/>
</dbReference>
<feature type="compositionally biased region" description="Basic and acidic residues" evidence="2">
    <location>
        <begin position="533"/>
        <end position="544"/>
    </location>
</feature>
<dbReference type="InterPro" id="IPR004963">
    <property type="entry name" value="PAE/NOTUM"/>
</dbReference>
<name>A0A6J2TB31_DROLE</name>
<feature type="region of interest" description="Disordered" evidence="2">
    <location>
        <begin position="449"/>
        <end position="612"/>
    </location>
</feature>